<protein>
    <recommendedName>
        <fullName evidence="4">Carbohydrate sulfotransferase</fullName>
    </recommendedName>
</protein>
<dbReference type="EMBL" id="CATQJA010002653">
    <property type="protein sequence ID" value="CAJ0578073.1"/>
    <property type="molecule type" value="Genomic_DNA"/>
</dbReference>
<feature type="non-terminal residue" evidence="2">
    <location>
        <position position="1"/>
    </location>
</feature>
<keyword evidence="1" id="KW-0472">Membrane</keyword>
<dbReference type="GO" id="GO:0047756">
    <property type="term" value="F:chondroitin 4-sulfotransferase activity"/>
    <property type="evidence" value="ECO:0007669"/>
    <property type="project" value="InterPro"/>
</dbReference>
<reference evidence="2" key="1">
    <citation type="submission" date="2023-06" db="EMBL/GenBank/DDBJ databases">
        <authorList>
            <person name="Delattre M."/>
        </authorList>
    </citation>
    <scope>NUCLEOTIDE SEQUENCE</scope>
    <source>
        <strain evidence="2">AF72</strain>
    </source>
</reference>
<evidence type="ECO:0000313" key="2">
    <source>
        <dbReference type="EMBL" id="CAJ0578073.1"/>
    </source>
</evidence>
<accession>A0AA36G4N5</accession>
<dbReference type="InterPro" id="IPR005331">
    <property type="entry name" value="Sulfotransferase"/>
</dbReference>
<comment type="caution">
    <text evidence="2">The sequence shown here is derived from an EMBL/GenBank/DDBJ whole genome shotgun (WGS) entry which is preliminary data.</text>
</comment>
<dbReference type="GO" id="GO:0050650">
    <property type="term" value="P:chondroitin sulfate proteoglycan biosynthetic process"/>
    <property type="evidence" value="ECO:0007669"/>
    <property type="project" value="InterPro"/>
</dbReference>
<dbReference type="GO" id="GO:1902884">
    <property type="term" value="P:positive regulation of response to oxidative stress"/>
    <property type="evidence" value="ECO:0007669"/>
    <property type="project" value="InterPro"/>
</dbReference>
<evidence type="ECO:0000313" key="3">
    <source>
        <dbReference type="Proteomes" id="UP001177023"/>
    </source>
</evidence>
<evidence type="ECO:0000256" key="1">
    <source>
        <dbReference type="SAM" id="Phobius"/>
    </source>
</evidence>
<dbReference type="GO" id="GO:0016020">
    <property type="term" value="C:membrane"/>
    <property type="evidence" value="ECO:0007669"/>
    <property type="project" value="InterPro"/>
</dbReference>
<keyword evidence="1" id="KW-1133">Transmembrane helix</keyword>
<dbReference type="Proteomes" id="UP001177023">
    <property type="component" value="Unassembled WGS sequence"/>
</dbReference>
<evidence type="ECO:0008006" key="4">
    <source>
        <dbReference type="Google" id="ProtNLM"/>
    </source>
</evidence>
<name>A0AA36G4N5_9BILA</name>
<organism evidence="2 3">
    <name type="scientific">Mesorhabditis spiculigera</name>
    <dbReference type="NCBI Taxonomy" id="96644"/>
    <lineage>
        <taxon>Eukaryota</taxon>
        <taxon>Metazoa</taxon>
        <taxon>Ecdysozoa</taxon>
        <taxon>Nematoda</taxon>
        <taxon>Chromadorea</taxon>
        <taxon>Rhabditida</taxon>
        <taxon>Rhabditina</taxon>
        <taxon>Rhabditomorpha</taxon>
        <taxon>Rhabditoidea</taxon>
        <taxon>Rhabditidae</taxon>
        <taxon>Mesorhabditinae</taxon>
        <taxon>Mesorhabditis</taxon>
    </lineage>
</organism>
<dbReference type="PANTHER" id="PTHR22900">
    <property type="entry name" value="PROTEIN CBG14245-RELATED"/>
    <property type="match status" value="1"/>
</dbReference>
<keyword evidence="1" id="KW-0812">Transmembrane</keyword>
<sequence length="319" mass="37899">MVRPSALKSMAQLRLCRWLIIIGISLLIIIIFNRVEDVVEKVELSRNLCQNLDAKRCGKALWPFKQRFRLAKKYKLLGCAIEKNFSTLLTAILCFLHNEDAFRRANRSLLNEEFHHRFCGTRNEGTNLTTIEAKWEPNEEARKSWAYIAITREPIDRFISGFVDKCLKEKTWIKYPTRCNGCKQNLTCFTEKMYARIISRSWGQRLPTTFDDDHFFPQSWRCQFAENFGRFTFLRYDASNTKPFFEELYSVFRRQNVPEEAVRFIDKSLHAGRTEHSTQNFELRRNAEAEFRASRHLMELVTRMYYFDFTLFGYPVPIL</sequence>
<gene>
    <name evidence="2" type="ORF">MSPICULIGERA_LOCUS16337</name>
</gene>
<dbReference type="Pfam" id="PF03567">
    <property type="entry name" value="Sulfotransfer_2"/>
    <property type="match status" value="1"/>
</dbReference>
<dbReference type="PANTHER" id="PTHR22900:SF13">
    <property type="entry name" value="CARBOHYDRATE SULFOTRANSFERASE-RELATED"/>
    <property type="match status" value="1"/>
</dbReference>
<keyword evidence="3" id="KW-1185">Reference proteome</keyword>
<feature type="transmembrane region" description="Helical" evidence="1">
    <location>
        <begin position="15"/>
        <end position="32"/>
    </location>
</feature>
<proteinExistence type="predicted"/>
<dbReference type="AlphaFoldDB" id="A0AA36G4N5"/>
<dbReference type="InterPro" id="IPR007669">
    <property type="entry name" value="Chst-1-like"/>
</dbReference>